<evidence type="ECO:0000313" key="3">
    <source>
        <dbReference type="Proteomes" id="UP000001058"/>
    </source>
</evidence>
<feature type="compositionally biased region" description="Pro residues" evidence="1">
    <location>
        <begin position="131"/>
        <end position="140"/>
    </location>
</feature>
<proteinExistence type="predicted"/>
<dbReference type="EMBL" id="GL378391">
    <property type="protein sequence ID" value="EFJ41729.1"/>
    <property type="molecule type" value="Genomic_DNA"/>
</dbReference>
<name>D8UEZ6_VOLCA</name>
<dbReference type="RefSeq" id="XP_002957231.1">
    <property type="nucleotide sequence ID" value="XM_002957185.1"/>
</dbReference>
<evidence type="ECO:0000256" key="1">
    <source>
        <dbReference type="SAM" id="MobiDB-lite"/>
    </source>
</evidence>
<feature type="region of interest" description="Disordered" evidence="1">
    <location>
        <begin position="124"/>
        <end position="143"/>
    </location>
</feature>
<dbReference type="Proteomes" id="UP000001058">
    <property type="component" value="Unassembled WGS sequence"/>
</dbReference>
<sequence length="185" mass="19663">MGSAAKRQGCSRRGSGAADTAPERLLWPWPCDVRNDRLLRDGSSGNCSCGELAAGVLDDNGDDGNAPITAVAVPEGTELTAAYTMPVALTAQQRSLPGEVSRSPAGDIWSSTVMNPAATSEDMELGRMGAPPLPPPPPPPVEDRLLELLRRRVRELGNEGGRRAGRLEATEEPGERQLEAKRRIS</sequence>
<dbReference type="GeneID" id="9620673"/>
<evidence type="ECO:0000313" key="2">
    <source>
        <dbReference type="EMBL" id="EFJ41729.1"/>
    </source>
</evidence>
<reference evidence="2 3" key="1">
    <citation type="journal article" date="2010" name="Science">
        <title>Genomic analysis of organismal complexity in the multicellular green alga Volvox carteri.</title>
        <authorList>
            <person name="Prochnik S.E."/>
            <person name="Umen J."/>
            <person name="Nedelcu A.M."/>
            <person name="Hallmann A."/>
            <person name="Miller S.M."/>
            <person name="Nishii I."/>
            <person name="Ferris P."/>
            <person name="Kuo A."/>
            <person name="Mitros T."/>
            <person name="Fritz-Laylin L.K."/>
            <person name="Hellsten U."/>
            <person name="Chapman J."/>
            <person name="Simakov O."/>
            <person name="Rensing S.A."/>
            <person name="Terry A."/>
            <person name="Pangilinan J."/>
            <person name="Kapitonov V."/>
            <person name="Jurka J."/>
            <person name="Salamov A."/>
            <person name="Shapiro H."/>
            <person name="Schmutz J."/>
            <person name="Grimwood J."/>
            <person name="Lindquist E."/>
            <person name="Lucas S."/>
            <person name="Grigoriev I.V."/>
            <person name="Schmitt R."/>
            <person name="Kirk D."/>
            <person name="Rokhsar D.S."/>
        </authorList>
    </citation>
    <scope>NUCLEOTIDE SEQUENCE [LARGE SCALE GENOMIC DNA]</scope>
    <source>
        <strain evidence="3">f. Nagariensis / Eve</strain>
    </source>
</reference>
<feature type="region of interest" description="Disordered" evidence="1">
    <location>
        <begin position="1"/>
        <end position="24"/>
    </location>
</feature>
<feature type="region of interest" description="Disordered" evidence="1">
    <location>
        <begin position="93"/>
        <end position="113"/>
    </location>
</feature>
<organism evidence="3">
    <name type="scientific">Volvox carteri f. nagariensis</name>
    <dbReference type="NCBI Taxonomy" id="3068"/>
    <lineage>
        <taxon>Eukaryota</taxon>
        <taxon>Viridiplantae</taxon>
        <taxon>Chlorophyta</taxon>
        <taxon>core chlorophytes</taxon>
        <taxon>Chlorophyceae</taxon>
        <taxon>CS clade</taxon>
        <taxon>Chlamydomonadales</taxon>
        <taxon>Volvocaceae</taxon>
        <taxon>Volvox</taxon>
    </lineage>
</organism>
<feature type="region of interest" description="Disordered" evidence="1">
    <location>
        <begin position="155"/>
        <end position="185"/>
    </location>
</feature>
<dbReference type="KEGG" id="vcn:VOLCADRAFT_98259"/>
<accession>D8UEZ6</accession>
<protein>
    <submittedName>
        <fullName evidence="2">Uncharacterized protein</fullName>
    </submittedName>
</protein>
<dbReference type="InParanoid" id="D8UEZ6"/>
<gene>
    <name evidence="2" type="ORF">VOLCADRAFT_98259</name>
</gene>
<dbReference type="AlphaFoldDB" id="D8UEZ6"/>
<keyword evidence="3" id="KW-1185">Reference proteome</keyword>